<name>A0ABS7BJG9_9SPHN</name>
<dbReference type="RefSeq" id="WP_219747253.1">
    <property type="nucleotide sequence ID" value="NZ_JAHXZN010000001.1"/>
</dbReference>
<sequence>MKRLSIGASMGDETDYRGRVRTIAKGDARAIALLSDMHALKLLAKAAAPRFERAFAALFA</sequence>
<protein>
    <submittedName>
        <fullName evidence="1">Uncharacterized protein</fullName>
    </submittedName>
</protein>
<dbReference type="EMBL" id="JAHXZN010000001">
    <property type="protein sequence ID" value="MBW6529761.1"/>
    <property type="molecule type" value="Genomic_DNA"/>
</dbReference>
<accession>A0ABS7BJG9</accession>
<comment type="caution">
    <text evidence="1">The sequence shown here is derived from an EMBL/GenBank/DDBJ whole genome shotgun (WGS) entry which is preliminary data.</text>
</comment>
<organism evidence="1 2">
    <name type="scientific">Sphingomonas citri</name>
    <dbReference type="NCBI Taxonomy" id="2862499"/>
    <lineage>
        <taxon>Bacteria</taxon>
        <taxon>Pseudomonadati</taxon>
        <taxon>Pseudomonadota</taxon>
        <taxon>Alphaproteobacteria</taxon>
        <taxon>Sphingomonadales</taxon>
        <taxon>Sphingomonadaceae</taxon>
        <taxon>Sphingomonas</taxon>
    </lineage>
</organism>
<proteinExistence type="predicted"/>
<evidence type="ECO:0000313" key="1">
    <source>
        <dbReference type="EMBL" id="MBW6529761.1"/>
    </source>
</evidence>
<evidence type="ECO:0000313" key="2">
    <source>
        <dbReference type="Proteomes" id="UP000759103"/>
    </source>
</evidence>
<dbReference type="Proteomes" id="UP000759103">
    <property type="component" value="Unassembled WGS sequence"/>
</dbReference>
<keyword evidence="2" id="KW-1185">Reference proteome</keyword>
<gene>
    <name evidence="1" type="ORF">KZ820_03350</name>
</gene>
<reference evidence="1 2" key="1">
    <citation type="submission" date="2021-07" db="EMBL/GenBank/DDBJ databases">
        <title>Sphingomonas sp.</title>
        <authorList>
            <person name="Feng G."/>
            <person name="Li J."/>
            <person name="Pan M."/>
        </authorList>
    </citation>
    <scope>NUCLEOTIDE SEQUENCE [LARGE SCALE GENOMIC DNA]</scope>
    <source>
        <strain evidence="1 2">RRHST34</strain>
    </source>
</reference>